<dbReference type="Pfam" id="PF14196">
    <property type="entry name" value="ATC_hydrolase"/>
    <property type="match status" value="1"/>
</dbReference>
<gene>
    <name evidence="1" type="ORF">HMPREF9623_00598</name>
</gene>
<evidence type="ECO:0008006" key="3">
    <source>
        <dbReference type="Google" id="ProtNLM"/>
    </source>
</evidence>
<evidence type="ECO:0000313" key="1">
    <source>
        <dbReference type="EMBL" id="EHO16999.1"/>
    </source>
</evidence>
<proteinExistence type="predicted"/>
<dbReference type="EMBL" id="AGEL01000006">
    <property type="protein sequence ID" value="EHO16999.1"/>
    <property type="molecule type" value="Genomic_DNA"/>
</dbReference>
<dbReference type="RefSeq" id="WP_009532431.1">
    <property type="nucleotide sequence ID" value="NZ_JH590862.1"/>
</dbReference>
<accession>A0AA36Y4Y2</accession>
<reference evidence="1 2" key="1">
    <citation type="submission" date="2011-10" db="EMBL/GenBank/DDBJ databases">
        <title>The Genome Sequence of Lachnospiraceae bacterium ACC2.</title>
        <authorList>
            <consortium name="The Broad Institute Genome Sequencing Platform"/>
            <person name="Earl A."/>
            <person name="Ward D."/>
            <person name="Feldgarden M."/>
            <person name="Gevers D."/>
            <person name="Sizova M."/>
            <person name="Hazen A."/>
            <person name="Epstein S."/>
            <person name="Young S.K."/>
            <person name="Zeng Q."/>
            <person name="Gargeya S."/>
            <person name="Fitzgerald M."/>
            <person name="Haas B."/>
            <person name="Abouelleil A."/>
            <person name="Alvarado L."/>
            <person name="Arachchi H.M."/>
            <person name="Berlin A."/>
            <person name="Brown A."/>
            <person name="Chapman S.B."/>
            <person name="Chen Z."/>
            <person name="Dunbar C."/>
            <person name="Freedman E."/>
            <person name="Gearin G."/>
            <person name="Goldberg J."/>
            <person name="Griggs A."/>
            <person name="Gujja S."/>
            <person name="Heiman D."/>
            <person name="Howarth C."/>
            <person name="Larson L."/>
            <person name="Lui A."/>
            <person name="MacDonald P.J.P."/>
            <person name="Montmayeur A."/>
            <person name="Murphy C."/>
            <person name="Neiman D."/>
            <person name="Pearson M."/>
            <person name="Priest M."/>
            <person name="Roberts A."/>
            <person name="Saif S."/>
            <person name="Shea T."/>
            <person name="Shenoy N."/>
            <person name="Sisk P."/>
            <person name="Stolte C."/>
            <person name="Sykes S."/>
            <person name="Wortman J."/>
            <person name="Nusbaum C."/>
            <person name="Birren B."/>
        </authorList>
    </citation>
    <scope>NUCLEOTIDE SEQUENCE [LARGE SCALE GENOMIC DNA]</scope>
    <source>
        <strain evidence="1 2">ACC2</strain>
    </source>
</reference>
<evidence type="ECO:0000313" key="2">
    <source>
        <dbReference type="Proteomes" id="UP000018466"/>
    </source>
</evidence>
<protein>
    <recommendedName>
        <fullName evidence="3">L-2-amino-thiazoline-4-carboxylic acid hydrolase</fullName>
    </recommendedName>
</protein>
<dbReference type="InterPro" id="IPR026002">
    <property type="entry name" value="ATC_hydrolase-like"/>
</dbReference>
<dbReference type="Proteomes" id="UP000018466">
    <property type="component" value="Unassembled WGS sequence"/>
</dbReference>
<dbReference type="AlphaFoldDB" id="A0AA36Y4Y2"/>
<name>A0AA36Y4Y2_9FIRM</name>
<comment type="caution">
    <text evidence="1">The sequence shown here is derived from an EMBL/GenBank/DDBJ whole genome shotgun (WGS) entry which is preliminary data.</text>
</comment>
<organism evidence="1 2">
    <name type="scientific">Stomatobaculum longum</name>
    <dbReference type="NCBI Taxonomy" id="796942"/>
    <lineage>
        <taxon>Bacteria</taxon>
        <taxon>Bacillati</taxon>
        <taxon>Bacillota</taxon>
        <taxon>Clostridia</taxon>
        <taxon>Lachnospirales</taxon>
        <taxon>Lachnospiraceae</taxon>
        <taxon>Stomatobaculum</taxon>
    </lineage>
</organism>
<sequence>MTKQPKYLRNMVPQIKEKYGEEKAREILTNAERRYAALLEENKDEPRAYSWQKRERIYPSIALFHALLDAGMGREEAAAFVTDYYRRLAERAAPVIRTVLKIPGLYRLVPKLFFDTALKHCVPEAGFLTENRFLSKTGMHFDMVKCPYQDSCVRYGCPELVKGFCDTDDICYGNMHRKLSWERTGTLGHGDALCDFKLRITKRIPQLPLRRTIHKTGK</sequence>
<dbReference type="GeneID" id="86940379"/>
<keyword evidence="2" id="KW-1185">Reference proteome</keyword>